<comment type="caution">
    <text evidence="1">The sequence shown here is derived from an EMBL/GenBank/DDBJ whole genome shotgun (WGS) entry which is preliminary data.</text>
</comment>
<sequence>MEPLTDLNPRLKEGTMLVNIAPLNLEEPCDFIRLNRIYVVIEINELTGTLTLADSLGNCLELHRNYISSKHFKIV</sequence>
<dbReference type="EMBL" id="LCFQ01000013">
    <property type="protein sequence ID" value="KKS96904.1"/>
    <property type="molecule type" value="Genomic_DNA"/>
</dbReference>
<dbReference type="STRING" id="1618578.UV74_C0013G0026"/>
<evidence type="ECO:0000313" key="2">
    <source>
        <dbReference type="Proteomes" id="UP000034090"/>
    </source>
</evidence>
<gene>
    <name evidence="1" type="ORF">UV74_C0013G0026</name>
</gene>
<organism evidence="1 2">
    <name type="scientific">Candidatus Woesebacteria bacterium GW2011_GWB1_43_14</name>
    <dbReference type="NCBI Taxonomy" id="1618578"/>
    <lineage>
        <taxon>Bacteria</taxon>
        <taxon>Candidatus Woeseibacteriota</taxon>
    </lineage>
</organism>
<reference evidence="1 2" key="1">
    <citation type="journal article" date="2015" name="Nature">
        <title>rRNA introns, odd ribosomes, and small enigmatic genomes across a large radiation of phyla.</title>
        <authorList>
            <person name="Brown C.T."/>
            <person name="Hug L.A."/>
            <person name="Thomas B.C."/>
            <person name="Sharon I."/>
            <person name="Castelle C.J."/>
            <person name="Singh A."/>
            <person name="Wilkins M.J."/>
            <person name="Williams K.H."/>
            <person name="Banfield J.F."/>
        </authorList>
    </citation>
    <scope>NUCLEOTIDE SEQUENCE [LARGE SCALE GENOMIC DNA]</scope>
</reference>
<name>A0A0G1DGT4_9BACT</name>
<evidence type="ECO:0000313" key="1">
    <source>
        <dbReference type="EMBL" id="KKS96904.1"/>
    </source>
</evidence>
<dbReference type="AlphaFoldDB" id="A0A0G1DGT4"/>
<accession>A0A0G1DGT4</accession>
<protein>
    <submittedName>
        <fullName evidence="1">Uncharacterized protein</fullName>
    </submittedName>
</protein>
<proteinExistence type="predicted"/>
<dbReference type="Proteomes" id="UP000034090">
    <property type="component" value="Unassembled WGS sequence"/>
</dbReference>